<keyword evidence="1" id="KW-1133">Transmembrane helix</keyword>
<keyword evidence="1" id="KW-0812">Transmembrane</keyword>
<proteinExistence type="predicted"/>
<sequence length="167" mass="19288">MSDRLTPRNNVVHGYFSLSISLIFLMFSAFPWALICLILGVLLIGLGYVRVWKKDQIPNPVVEGAVLLMILFSFWSTSWITDYINQNAPRKTICGWAKNIEKPGRSSGQFLLVNDETSQSFSYTHQMQIQAISEICIEYSLDQRLNDYPYIHEIYPKISTIQNKEFK</sequence>
<evidence type="ECO:0000313" key="3">
    <source>
        <dbReference type="Proteomes" id="UP000014523"/>
    </source>
</evidence>
<organism evidence="2 3">
    <name type="scientific">Acinetobacter gyllenbergii CIP 110306 = MTCC 11365</name>
    <dbReference type="NCBI Taxonomy" id="1217657"/>
    <lineage>
        <taxon>Bacteria</taxon>
        <taxon>Pseudomonadati</taxon>
        <taxon>Pseudomonadota</taxon>
        <taxon>Gammaproteobacteria</taxon>
        <taxon>Moraxellales</taxon>
        <taxon>Moraxellaceae</taxon>
        <taxon>Acinetobacter</taxon>
    </lineage>
</organism>
<feature type="transmembrane region" description="Helical" evidence="1">
    <location>
        <begin position="61"/>
        <end position="80"/>
    </location>
</feature>
<accession>A0A829HE30</accession>
<evidence type="ECO:0000256" key="1">
    <source>
        <dbReference type="SAM" id="Phobius"/>
    </source>
</evidence>
<reference evidence="2 3" key="1">
    <citation type="submission" date="2013-06" db="EMBL/GenBank/DDBJ databases">
        <title>The Genome Sequence of Acinetobacter gyllenbergii CIP 110306.</title>
        <authorList>
            <consortium name="The Broad Institute Genome Sequencing Platform"/>
            <consortium name="The Broad Institute Genome Sequencing Center for Infectious Disease"/>
            <person name="Cerqueira G."/>
            <person name="Feldgarden M."/>
            <person name="Courvalin P."/>
            <person name="Perichon B."/>
            <person name="Grillot-Courvalin C."/>
            <person name="Clermont D."/>
            <person name="Rocha E."/>
            <person name="Yoon E.-J."/>
            <person name="Nemec A."/>
            <person name="Young S.K."/>
            <person name="Zeng Q."/>
            <person name="Gargeya S."/>
            <person name="Fitzgerald M."/>
            <person name="Abouelleil A."/>
            <person name="Alvarado L."/>
            <person name="Berlin A.M."/>
            <person name="Chapman S.B."/>
            <person name="Dewar J."/>
            <person name="Goldberg J."/>
            <person name="Griggs A."/>
            <person name="Gujja S."/>
            <person name="Hansen M."/>
            <person name="Howarth C."/>
            <person name="Imamovic A."/>
            <person name="Larimer J."/>
            <person name="McCowan C."/>
            <person name="Murphy C."/>
            <person name="Pearson M."/>
            <person name="Priest M."/>
            <person name="Roberts A."/>
            <person name="Saif S."/>
            <person name="Shea T."/>
            <person name="Sykes S."/>
            <person name="Wortman J."/>
            <person name="Nusbaum C."/>
            <person name="Birren B."/>
        </authorList>
    </citation>
    <scope>NUCLEOTIDE SEQUENCE [LARGE SCALE GENOMIC DNA]</scope>
    <source>
        <strain evidence="2 3">CIP 110306</strain>
    </source>
</reference>
<protein>
    <submittedName>
        <fullName evidence="2">Uncharacterized protein</fullName>
    </submittedName>
</protein>
<gene>
    <name evidence="2" type="ORF">F957_02605</name>
</gene>
<keyword evidence="1" id="KW-0472">Membrane</keyword>
<dbReference type="RefSeq" id="WP_016660427.1">
    <property type="nucleotide sequence ID" value="NZ_ASQH01000011.1"/>
</dbReference>
<evidence type="ECO:0000313" key="2">
    <source>
        <dbReference type="EMBL" id="EPF77433.1"/>
    </source>
</evidence>
<comment type="caution">
    <text evidence="2">The sequence shown here is derived from an EMBL/GenBank/DDBJ whole genome shotgun (WGS) entry which is preliminary data.</text>
</comment>
<dbReference type="Proteomes" id="UP000014523">
    <property type="component" value="Unassembled WGS sequence"/>
</dbReference>
<name>A0A829HE30_9GAMM</name>
<keyword evidence="3" id="KW-1185">Reference proteome</keyword>
<feature type="transmembrane region" description="Helical" evidence="1">
    <location>
        <begin position="20"/>
        <end position="49"/>
    </location>
</feature>
<dbReference type="EMBL" id="ATGG01000020">
    <property type="protein sequence ID" value="EPF77433.1"/>
    <property type="molecule type" value="Genomic_DNA"/>
</dbReference>
<dbReference type="AlphaFoldDB" id="A0A829HE30"/>